<dbReference type="GO" id="GO:0006457">
    <property type="term" value="P:protein folding"/>
    <property type="evidence" value="ECO:0007669"/>
    <property type="project" value="InterPro"/>
</dbReference>
<dbReference type="InterPro" id="IPR051339">
    <property type="entry name" value="DnaJ_subfamily_B"/>
</dbReference>
<dbReference type="InterPro" id="IPR002939">
    <property type="entry name" value="DnaJ_C"/>
</dbReference>
<accession>A0A6C0BXP9</accession>
<dbReference type="Pfam" id="PF00226">
    <property type="entry name" value="DnaJ"/>
    <property type="match status" value="1"/>
</dbReference>
<sequence>MNRTTSLKILELTGNATPDEIKKAYRRLSIKYHPDKNNGVDIDDRFRNLNNAYEKLTGKNDDDEGELFTAADAGIPIDIIKMMFGMGGGMGGGGMGGGGMGGGARPRMHTFECGSRGPRQASFDIQELFGNIDDLNMFHGHSPLEKPPPIVQKVTIGMDSCYNGCNIPINIKRWHKMPGMNEEEETIYIDIKSGIDNNEMLIIRDKGHVINDNLRGDVKIFVNIDDTTLPKYTPFKRNGLDMEFKIDISLKDALCGCSFELKHLSGQKFTLRNNKLLSPGSKVSLNDLGFKRDDSIGKIIIFYNIIFPTKLESSQIESLKTIL</sequence>
<dbReference type="PRINTS" id="PR00625">
    <property type="entry name" value="JDOMAIN"/>
</dbReference>
<name>A0A6C0BXP9_9ZZZZ</name>
<dbReference type="Gene3D" id="2.60.260.20">
    <property type="entry name" value="Urease metallochaperone UreE, N-terminal domain"/>
    <property type="match status" value="2"/>
</dbReference>
<feature type="domain" description="J" evidence="2">
    <location>
        <begin position="5"/>
        <end position="61"/>
    </location>
</feature>
<dbReference type="InterPro" id="IPR001623">
    <property type="entry name" value="DnaJ_domain"/>
</dbReference>
<organism evidence="3">
    <name type="scientific">viral metagenome</name>
    <dbReference type="NCBI Taxonomy" id="1070528"/>
    <lineage>
        <taxon>unclassified sequences</taxon>
        <taxon>metagenomes</taxon>
        <taxon>organismal metagenomes</taxon>
    </lineage>
</organism>
<dbReference type="InterPro" id="IPR036869">
    <property type="entry name" value="J_dom_sf"/>
</dbReference>
<keyword evidence="1" id="KW-0143">Chaperone</keyword>
<dbReference type="InterPro" id="IPR008971">
    <property type="entry name" value="HSP40/DnaJ_pept-bd"/>
</dbReference>
<dbReference type="SUPFAM" id="SSF49493">
    <property type="entry name" value="HSP40/DnaJ peptide-binding domain"/>
    <property type="match status" value="2"/>
</dbReference>
<evidence type="ECO:0000313" key="3">
    <source>
        <dbReference type="EMBL" id="QHS96591.1"/>
    </source>
</evidence>
<reference evidence="3" key="1">
    <citation type="journal article" date="2020" name="Nature">
        <title>Giant virus diversity and host interactions through global metagenomics.</title>
        <authorList>
            <person name="Schulz F."/>
            <person name="Roux S."/>
            <person name="Paez-Espino D."/>
            <person name="Jungbluth S."/>
            <person name="Walsh D.A."/>
            <person name="Denef V.J."/>
            <person name="McMahon K.D."/>
            <person name="Konstantinidis K.T."/>
            <person name="Eloe-Fadrosh E.A."/>
            <person name="Kyrpides N.C."/>
            <person name="Woyke T."/>
        </authorList>
    </citation>
    <scope>NUCLEOTIDE SEQUENCE</scope>
    <source>
        <strain evidence="3">GVMAG-M-3300020166-18</strain>
    </source>
</reference>
<dbReference type="GO" id="GO:0051087">
    <property type="term" value="F:protein-folding chaperone binding"/>
    <property type="evidence" value="ECO:0007669"/>
    <property type="project" value="TreeGrafter"/>
</dbReference>
<dbReference type="GO" id="GO:0005829">
    <property type="term" value="C:cytosol"/>
    <property type="evidence" value="ECO:0007669"/>
    <property type="project" value="TreeGrafter"/>
</dbReference>
<dbReference type="Gene3D" id="1.10.287.110">
    <property type="entry name" value="DnaJ domain"/>
    <property type="match status" value="1"/>
</dbReference>
<evidence type="ECO:0000259" key="2">
    <source>
        <dbReference type="PROSITE" id="PS50076"/>
    </source>
</evidence>
<dbReference type="SUPFAM" id="SSF46565">
    <property type="entry name" value="Chaperone J-domain"/>
    <property type="match status" value="1"/>
</dbReference>
<dbReference type="PANTHER" id="PTHR24078:SF553">
    <property type="entry name" value="DNAJ HOMOLOG SUBFAMILY B MEMBER 5"/>
    <property type="match status" value="1"/>
</dbReference>
<dbReference type="AlphaFoldDB" id="A0A6C0BXP9"/>
<protein>
    <recommendedName>
        <fullName evidence="2">J domain-containing protein</fullName>
    </recommendedName>
</protein>
<dbReference type="Pfam" id="PF01556">
    <property type="entry name" value="DnaJ_C"/>
    <property type="match status" value="1"/>
</dbReference>
<dbReference type="SMART" id="SM00271">
    <property type="entry name" value="DnaJ"/>
    <property type="match status" value="1"/>
</dbReference>
<proteinExistence type="predicted"/>
<dbReference type="PROSITE" id="PS50076">
    <property type="entry name" value="DNAJ_2"/>
    <property type="match status" value="1"/>
</dbReference>
<dbReference type="PANTHER" id="PTHR24078">
    <property type="entry name" value="DNAJ HOMOLOG SUBFAMILY C MEMBER"/>
    <property type="match status" value="1"/>
</dbReference>
<dbReference type="EMBL" id="MN739271">
    <property type="protein sequence ID" value="QHS96591.1"/>
    <property type="molecule type" value="Genomic_DNA"/>
</dbReference>
<dbReference type="CDD" id="cd06257">
    <property type="entry name" value="DnaJ"/>
    <property type="match status" value="1"/>
</dbReference>
<dbReference type="GO" id="GO:0051082">
    <property type="term" value="F:unfolded protein binding"/>
    <property type="evidence" value="ECO:0007669"/>
    <property type="project" value="InterPro"/>
</dbReference>
<evidence type="ECO:0000256" key="1">
    <source>
        <dbReference type="ARBA" id="ARBA00023186"/>
    </source>
</evidence>